<dbReference type="OrthoDB" id="6399456at2"/>
<dbReference type="PANTHER" id="PTHR33875">
    <property type="entry name" value="OS09G0542200 PROTEIN"/>
    <property type="match status" value="1"/>
</dbReference>
<sequence>MTQPTWRADPLTFGHGPSLFETFLEPTCPYSCRAFGKLDALLALAGEDKITIKLRFVSQPWHMFSGLLVRCVLASSTLPGGKDNAKTVLAAIAEKREEFEFDHHFGGANLDATPRQIIDRLEAYSGIDLWDAFAIPDLDKEIKWHAKYARQNGIHVSPTFMVNGLVQPDFGSGDPVEKWAERLLG</sequence>
<reference evidence="1 2" key="1">
    <citation type="submission" date="2016-11" db="EMBL/GenBank/DDBJ databases">
        <authorList>
            <person name="Jaros S."/>
            <person name="Januszkiewicz K."/>
            <person name="Wedrychowicz H."/>
        </authorList>
    </citation>
    <scope>NUCLEOTIDE SEQUENCE [LARGE SCALE GENOMIC DNA]</scope>
    <source>
        <strain evidence="1 2">DSM 19436</strain>
    </source>
</reference>
<dbReference type="Gene3D" id="3.40.30.10">
    <property type="entry name" value="Glutaredoxin"/>
    <property type="match status" value="1"/>
</dbReference>
<dbReference type="Proteomes" id="UP000184485">
    <property type="component" value="Unassembled WGS sequence"/>
</dbReference>
<dbReference type="RefSeq" id="WP_073050975.1">
    <property type="nucleotide sequence ID" value="NZ_FQUP01000001.1"/>
</dbReference>
<evidence type="ECO:0000313" key="1">
    <source>
        <dbReference type="EMBL" id="SHE53204.1"/>
    </source>
</evidence>
<dbReference type="InterPro" id="IPR036249">
    <property type="entry name" value="Thioredoxin-like_sf"/>
</dbReference>
<dbReference type="STRING" id="1122133.SAMN02745157_0380"/>
<gene>
    <name evidence="1" type="ORF">SAMN02745157_0380</name>
</gene>
<protein>
    <recommendedName>
        <fullName evidence="3">Thioredoxin</fullName>
    </recommendedName>
</protein>
<proteinExistence type="predicted"/>
<dbReference type="EMBL" id="FQUP01000001">
    <property type="protein sequence ID" value="SHE53204.1"/>
    <property type="molecule type" value="Genomic_DNA"/>
</dbReference>
<dbReference type="SUPFAM" id="SSF52833">
    <property type="entry name" value="Thioredoxin-like"/>
    <property type="match status" value="1"/>
</dbReference>
<evidence type="ECO:0008006" key="3">
    <source>
        <dbReference type="Google" id="ProtNLM"/>
    </source>
</evidence>
<keyword evidence="2" id="KW-1185">Reference proteome</keyword>
<accession>A0A1M4U948</accession>
<dbReference type="AlphaFoldDB" id="A0A1M4U948"/>
<organism evidence="1 2">
    <name type="scientific">Kaistia soli DSM 19436</name>
    <dbReference type="NCBI Taxonomy" id="1122133"/>
    <lineage>
        <taxon>Bacteria</taxon>
        <taxon>Pseudomonadati</taxon>
        <taxon>Pseudomonadota</taxon>
        <taxon>Alphaproteobacteria</taxon>
        <taxon>Hyphomicrobiales</taxon>
        <taxon>Kaistiaceae</taxon>
        <taxon>Kaistia</taxon>
    </lineage>
</organism>
<evidence type="ECO:0000313" key="2">
    <source>
        <dbReference type="Proteomes" id="UP000184485"/>
    </source>
</evidence>
<name>A0A1M4U948_9HYPH</name>
<dbReference type="PANTHER" id="PTHR33875:SF2">
    <property type="entry name" value="ACR183CP"/>
    <property type="match status" value="1"/>
</dbReference>